<dbReference type="Proteomes" id="UP001151760">
    <property type="component" value="Unassembled WGS sequence"/>
</dbReference>
<comment type="caution">
    <text evidence="1">The sequence shown here is derived from an EMBL/GenBank/DDBJ whole genome shotgun (WGS) entry which is preliminary data.</text>
</comment>
<reference evidence="1" key="1">
    <citation type="journal article" date="2022" name="Int. J. Mol. Sci.">
        <title>Draft Genome of Tanacetum Coccineum: Genomic Comparison of Closely Related Tanacetum-Family Plants.</title>
        <authorList>
            <person name="Yamashiro T."/>
            <person name="Shiraishi A."/>
            <person name="Nakayama K."/>
            <person name="Satake H."/>
        </authorList>
    </citation>
    <scope>NUCLEOTIDE SEQUENCE</scope>
</reference>
<dbReference type="EMBL" id="BQNB010014244">
    <property type="protein sequence ID" value="GJT25840.1"/>
    <property type="molecule type" value="Genomic_DNA"/>
</dbReference>
<sequence length="75" mass="8372">MLCYLTGMKTYYIQCIKDGPFQPKTVEGANKPEAHWSNNEKRVVNQDQCSKSIIISCLPDDIMKSAISCATAIET</sequence>
<evidence type="ECO:0000313" key="2">
    <source>
        <dbReference type="Proteomes" id="UP001151760"/>
    </source>
</evidence>
<proteinExistence type="predicted"/>
<organism evidence="1 2">
    <name type="scientific">Tanacetum coccineum</name>
    <dbReference type="NCBI Taxonomy" id="301880"/>
    <lineage>
        <taxon>Eukaryota</taxon>
        <taxon>Viridiplantae</taxon>
        <taxon>Streptophyta</taxon>
        <taxon>Embryophyta</taxon>
        <taxon>Tracheophyta</taxon>
        <taxon>Spermatophyta</taxon>
        <taxon>Magnoliopsida</taxon>
        <taxon>eudicotyledons</taxon>
        <taxon>Gunneridae</taxon>
        <taxon>Pentapetalae</taxon>
        <taxon>asterids</taxon>
        <taxon>campanulids</taxon>
        <taxon>Asterales</taxon>
        <taxon>Asteraceae</taxon>
        <taxon>Asteroideae</taxon>
        <taxon>Anthemideae</taxon>
        <taxon>Anthemidinae</taxon>
        <taxon>Tanacetum</taxon>
    </lineage>
</organism>
<keyword evidence="2" id="KW-1185">Reference proteome</keyword>
<gene>
    <name evidence="1" type="ORF">Tco_0895777</name>
</gene>
<reference evidence="1" key="2">
    <citation type="submission" date="2022-01" db="EMBL/GenBank/DDBJ databases">
        <authorList>
            <person name="Yamashiro T."/>
            <person name="Shiraishi A."/>
            <person name="Satake H."/>
            <person name="Nakayama K."/>
        </authorList>
    </citation>
    <scope>NUCLEOTIDE SEQUENCE</scope>
</reference>
<protein>
    <submittedName>
        <fullName evidence="1">Uncharacterized protein</fullName>
    </submittedName>
</protein>
<name>A0ABQ5CFJ6_9ASTR</name>
<accession>A0ABQ5CFJ6</accession>
<evidence type="ECO:0000313" key="1">
    <source>
        <dbReference type="EMBL" id="GJT25840.1"/>
    </source>
</evidence>